<feature type="region of interest" description="Disordered" evidence="1">
    <location>
        <begin position="91"/>
        <end position="120"/>
    </location>
</feature>
<dbReference type="NCBIfam" id="TIGR04186">
    <property type="entry name" value="GRASP_targ"/>
    <property type="match status" value="1"/>
</dbReference>
<dbReference type="AlphaFoldDB" id="A0A4R4P258"/>
<evidence type="ECO:0000313" key="3">
    <source>
        <dbReference type="Proteomes" id="UP000295431"/>
    </source>
</evidence>
<sequence length="120" mass="12811">MISRLDPERPNGLLCSPDGESRGLIARVGDLFPLDPAPEVHAASTEPPSASGVRPWGLRFVRLPDPRIVPSAEPMTYDPVSQLTVDVATGRPVFKHKGGTKETTGTPDGSKPSPEETTKD</sequence>
<dbReference type="OrthoDB" id="4306004at2"/>
<evidence type="ECO:0000256" key="1">
    <source>
        <dbReference type="SAM" id="MobiDB-lite"/>
    </source>
</evidence>
<dbReference type="InterPro" id="IPR026496">
    <property type="entry name" value="GRASP_targ"/>
</dbReference>
<feature type="region of interest" description="Disordered" evidence="1">
    <location>
        <begin position="1"/>
        <end position="20"/>
    </location>
</feature>
<evidence type="ECO:0000313" key="2">
    <source>
        <dbReference type="EMBL" id="TDC15674.1"/>
    </source>
</evidence>
<organism evidence="2 3">
    <name type="scientific">Actinomadura bangladeshensis</name>
    <dbReference type="NCBI Taxonomy" id="453573"/>
    <lineage>
        <taxon>Bacteria</taxon>
        <taxon>Bacillati</taxon>
        <taxon>Actinomycetota</taxon>
        <taxon>Actinomycetes</taxon>
        <taxon>Streptosporangiales</taxon>
        <taxon>Thermomonosporaceae</taxon>
        <taxon>Actinomadura</taxon>
    </lineage>
</organism>
<dbReference type="Proteomes" id="UP000295431">
    <property type="component" value="Unassembled WGS sequence"/>
</dbReference>
<dbReference type="EMBL" id="SMJW01000063">
    <property type="protein sequence ID" value="TDC15674.1"/>
    <property type="molecule type" value="Genomic_DNA"/>
</dbReference>
<comment type="caution">
    <text evidence="2">The sequence shown here is derived from an EMBL/GenBank/DDBJ whole genome shotgun (WGS) entry which is preliminary data.</text>
</comment>
<accession>A0A4R4P258</accession>
<reference evidence="2 3" key="1">
    <citation type="submission" date="2019-03" db="EMBL/GenBank/DDBJ databases">
        <title>Draft genome sequences of novel Actinobacteria.</title>
        <authorList>
            <person name="Sahin N."/>
            <person name="Ay H."/>
            <person name="Saygin H."/>
        </authorList>
    </citation>
    <scope>NUCLEOTIDE SEQUENCE [LARGE SCALE GENOMIC DNA]</scope>
    <source>
        <strain evidence="2 3">DSM 45347</strain>
    </source>
</reference>
<name>A0A4R4P258_9ACTN</name>
<proteinExistence type="predicted"/>
<keyword evidence="3" id="KW-1185">Reference proteome</keyword>
<protein>
    <submittedName>
        <fullName evidence="2">Putative ATP-grasp-modified RiPP</fullName>
    </submittedName>
</protein>
<gene>
    <name evidence="2" type="primary">tgmA</name>
    <name evidence="2" type="ORF">E1284_14915</name>
</gene>